<dbReference type="HOGENOM" id="CLU_110187_0_0_11"/>
<organism evidence="1 2">
    <name type="scientific">Acidothermus cellulolyticus (strain ATCC 43068 / DSM 8971 / 11B)</name>
    <dbReference type="NCBI Taxonomy" id="351607"/>
    <lineage>
        <taxon>Bacteria</taxon>
        <taxon>Bacillati</taxon>
        <taxon>Actinomycetota</taxon>
        <taxon>Actinomycetes</taxon>
        <taxon>Acidothermales</taxon>
        <taxon>Acidothermaceae</taxon>
        <taxon>Acidothermus</taxon>
    </lineage>
</organism>
<dbReference type="eggNOG" id="COG1765">
    <property type="taxonomic scope" value="Bacteria"/>
</dbReference>
<dbReference type="RefSeq" id="WP_011718882.1">
    <property type="nucleotide sequence ID" value="NC_008578.1"/>
</dbReference>
<dbReference type="OrthoDB" id="9789573at2"/>
<dbReference type="InterPro" id="IPR036102">
    <property type="entry name" value="OsmC/Ohrsf"/>
</dbReference>
<dbReference type="InterPro" id="IPR015946">
    <property type="entry name" value="KH_dom-like_a/b"/>
</dbReference>
<dbReference type="InterPro" id="IPR003718">
    <property type="entry name" value="OsmC/Ohr_fam"/>
</dbReference>
<proteinExistence type="predicted"/>
<keyword evidence="2" id="KW-1185">Reference proteome</keyword>
<accession>A0LQV8</accession>
<dbReference type="KEGG" id="ace:Acel_0042"/>
<evidence type="ECO:0000313" key="1">
    <source>
        <dbReference type="EMBL" id="ABK51818.1"/>
    </source>
</evidence>
<dbReference type="EMBL" id="CP000481">
    <property type="protein sequence ID" value="ABK51818.1"/>
    <property type="molecule type" value="Genomic_DNA"/>
</dbReference>
<gene>
    <name evidence="1" type="ordered locus">Acel_0042</name>
</gene>
<dbReference type="Gene3D" id="3.30.300.20">
    <property type="match status" value="1"/>
</dbReference>
<evidence type="ECO:0000313" key="2">
    <source>
        <dbReference type="Proteomes" id="UP000008221"/>
    </source>
</evidence>
<sequence length="162" mass="17688">MSQEHARTEGQGKATHVGLDLEHDYRFRVDFGAHHEPLVMDEPPPLGNNDGPNASAVLAAAVGNCLSASLLYCLRKARIEVDGMHTDVRVSLARNEAGRLRVSAIRVELQPRVTDETSGRVERCRQLFEDFCVVTESVRTGIDVEVIVSPESAAPPVAEPHP</sequence>
<protein>
    <submittedName>
        <fullName evidence="1">OsmC family protein</fullName>
    </submittedName>
</protein>
<dbReference type="Proteomes" id="UP000008221">
    <property type="component" value="Chromosome"/>
</dbReference>
<dbReference type="SUPFAM" id="SSF82784">
    <property type="entry name" value="OsmC-like"/>
    <property type="match status" value="1"/>
</dbReference>
<dbReference type="AlphaFoldDB" id="A0LQV8"/>
<dbReference type="Pfam" id="PF02566">
    <property type="entry name" value="OsmC"/>
    <property type="match status" value="1"/>
</dbReference>
<dbReference type="InParanoid" id="A0LQV8"/>
<reference evidence="1 2" key="1">
    <citation type="journal article" date="2009" name="Genome Res.">
        <title>Complete genome of the cellulolytic thermophile Acidothermus cellulolyticus 11B provides insights into its ecophysiological and evolutionary adaptations.</title>
        <authorList>
            <person name="Barabote R.D."/>
            <person name="Xie G."/>
            <person name="Leu D.H."/>
            <person name="Normand P."/>
            <person name="Necsulea A."/>
            <person name="Daubin V."/>
            <person name="Medigue C."/>
            <person name="Adney W.S."/>
            <person name="Xu X.C."/>
            <person name="Lapidus A."/>
            <person name="Parales R.E."/>
            <person name="Detter C."/>
            <person name="Pujic P."/>
            <person name="Bruce D."/>
            <person name="Lavire C."/>
            <person name="Challacombe J.F."/>
            <person name="Brettin T.S."/>
            <person name="Berry A.M."/>
        </authorList>
    </citation>
    <scope>NUCLEOTIDE SEQUENCE [LARGE SCALE GENOMIC DNA]</scope>
    <source>
        <strain evidence="2">ATCC 43068 / DSM 8971 / 11B</strain>
    </source>
</reference>
<name>A0LQV8_ACIC1</name>
<dbReference type="STRING" id="351607.Acel_0042"/>